<keyword evidence="1" id="KW-1133">Transmembrane helix</keyword>
<sequence>MAVYIYVFALTIFVLWQLYVVYGFWLYVASLVMFLAFMVVPIFIARRYFMSIKGELLTRLTPEEYFFLKQHAIRSMYPFGAKHFSNVCVFLQIAGVIFGAAFLVRQYWFYGALCILDYPIFGLVKYLLKKTA</sequence>
<evidence type="ECO:0000313" key="3">
    <source>
        <dbReference type="Proteomes" id="UP000230052"/>
    </source>
</evidence>
<evidence type="ECO:0000313" key="2">
    <source>
        <dbReference type="EMBL" id="PIU41865.1"/>
    </source>
</evidence>
<feature type="transmembrane region" description="Helical" evidence="1">
    <location>
        <begin position="84"/>
        <end position="102"/>
    </location>
</feature>
<dbReference type="AlphaFoldDB" id="A0A2J0KTY0"/>
<feature type="transmembrane region" description="Helical" evidence="1">
    <location>
        <begin position="108"/>
        <end position="128"/>
    </location>
</feature>
<comment type="caution">
    <text evidence="2">The sequence shown here is derived from an EMBL/GenBank/DDBJ whole genome shotgun (WGS) entry which is preliminary data.</text>
</comment>
<organism evidence="2 3">
    <name type="scientific">Candidatus Aquitaenariimonas noxiae</name>
    <dbReference type="NCBI Taxonomy" id="1974741"/>
    <lineage>
        <taxon>Bacteria</taxon>
        <taxon>Pseudomonadati</taxon>
        <taxon>Candidatus Omnitrophota</taxon>
        <taxon>Candidatus Aquitaenariimonas</taxon>
    </lineage>
</organism>
<keyword evidence="1" id="KW-0812">Transmembrane</keyword>
<feature type="transmembrane region" description="Helical" evidence="1">
    <location>
        <begin position="5"/>
        <end position="25"/>
    </location>
</feature>
<reference evidence="2 3" key="1">
    <citation type="submission" date="2017-09" db="EMBL/GenBank/DDBJ databases">
        <title>Depth-based differentiation of microbial function through sediment-hosted aquifers and enrichment of novel symbionts in the deep terrestrial subsurface.</title>
        <authorList>
            <person name="Probst A.J."/>
            <person name="Ladd B."/>
            <person name="Jarett J.K."/>
            <person name="Geller-Mcgrath D.E."/>
            <person name="Sieber C.M."/>
            <person name="Emerson J.B."/>
            <person name="Anantharaman K."/>
            <person name="Thomas B.C."/>
            <person name="Malmstrom R."/>
            <person name="Stieglmeier M."/>
            <person name="Klingl A."/>
            <person name="Woyke T."/>
            <person name="Ryan C.M."/>
            <person name="Banfield J.F."/>
        </authorList>
    </citation>
    <scope>NUCLEOTIDE SEQUENCE [LARGE SCALE GENOMIC DNA]</scope>
    <source>
        <strain evidence="2">CG07_land_8_20_14_0_80_42_15</strain>
    </source>
</reference>
<accession>A0A2J0KTY0</accession>
<name>A0A2J0KTY0_9BACT</name>
<proteinExistence type="predicted"/>
<keyword evidence="1" id="KW-0472">Membrane</keyword>
<protein>
    <submittedName>
        <fullName evidence="2">Uncharacterized protein</fullName>
    </submittedName>
</protein>
<evidence type="ECO:0000256" key="1">
    <source>
        <dbReference type="SAM" id="Phobius"/>
    </source>
</evidence>
<feature type="transmembrane region" description="Helical" evidence="1">
    <location>
        <begin position="31"/>
        <end position="49"/>
    </location>
</feature>
<gene>
    <name evidence="2" type="ORF">COS99_03080</name>
</gene>
<dbReference type="EMBL" id="PEWV01000031">
    <property type="protein sequence ID" value="PIU41865.1"/>
    <property type="molecule type" value="Genomic_DNA"/>
</dbReference>
<dbReference type="Proteomes" id="UP000230052">
    <property type="component" value="Unassembled WGS sequence"/>
</dbReference>